<dbReference type="Proteomes" id="UP001596523">
    <property type="component" value="Unassembled WGS sequence"/>
</dbReference>
<feature type="domain" description="Activator of Hsp90 ATPase homologue 1/2-like C-terminal" evidence="2">
    <location>
        <begin position="210"/>
        <end position="282"/>
    </location>
</feature>
<proteinExistence type="inferred from homology"/>
<name>A0ABW2JEG2_9ACTN</name>
<evidence type="ECO:0000256" key="1">
    <source>
        <dbReference type="ARBA" id="ARBA00006817"/>
    </source>
</evidence>
<feature type="domain" description="Activator of Hsp90 ATPase homologue 1/2-like C-terminal" evidence="2">
    <location>
        <begin position="25"/>
        <end position="136"/>
    </location>
</feature>
<gene>
    <name evidence="3" type="ORF">ACFQVC_09375</name>
</gene>
<dbReference type="InterPro" id="IPR023393">
    <property type="entry name" value="START-like_dom_sf"/>
</dbReference>
<accession>A0ABW2JEG2</accession>
<evidence type="ECO:0000313" key="4">
    <source>
        <dbReference type="Proteomes" id="UP001596523"/>
    </source>
</evidence>
<sequence>MNPHSDTLTTADGRTALRMRRRLAHPPQRVWESITRPAHLAHWFPSEVTVDLRPGGKIGFLFPGEQEPGMSGTVTDLDEPHVFAFQWDEDHLRWEITPEGDSGSLLTLTHTFGDRFGGASFASGWHLCLTALAQLLDGESVDVDPDGGELHEAYLEQFDLGRGTVLDDGIRFERQLVRPTAAVWAELAAGTAPSAGGPVPAGFTVEPFADGRVTEVREAELLEYAWDLKGAEGAEGRIRWEFGQGTGHGPRLVLTQTGLYGSARQEALDAWHTHLERLAARLLEMS</sequence>
<dbReference type="SUPFAM" id="SSF55961">
    <property type="entry name" value="Bet v1-like"/>
    <property type="match status" value="2"/>
</dbReference>
<dbReference type="Pfam" id="PF08327">
    <property type="entry name" value="AHSA1"/>
    <property type="match status" value="2"/>
</dbReference>
<evidence type="ECO:0000259" key="2">
    <source>
        <dbReference type="Pfam" id="PF08327"/>
    </source>
</evidence>
<keyword evidence="4" id="KW-1185">Reference proteome</keyword>
<dbReference type="RefSeq" id="WP_381828831.1">
    <property type="nucleotide sequence ID" value="NZ_JBHTCF010000003.1"/>
</dbReference>
<organism evidence="3 4">
    <name type="scientific">Streptomyces monticola</name>
    <dbReference type="NCBI Taxonomy" id="2666263"/>
    <lineage>
        <taxon>Bacteria</taxon>
        <taxon>Bacillati</taxon>
        <taxon>Actinomycetota</taxon>
        <taxon>Actinomycetes</taxon>
        <taxon>Kitasatosporales</taxon>
        <taxon>Streptomycetaceae</taxon>
        <taxon>Streptomyces</taxon>
    </lineage>
</organism>
<evidence type="ECO:0000313" key="3">
    <source>
        <dbReference type="EMBL" id="MFC7304419.1"/>
    </source>
</evidence>
<dbReference type="InterPro" id="IPR013538">
    <property type="entry name" value="ASHA1/2-like_C"/>
</dbReference>
<protein>
    <submittedName>
        <fullName evidence="3">SRPBCC family protein</fullName>
    </submittedName>
</protein>
<dbReference type="EMBL" id="JBHTCF010000003">
    <property type="protein sequence ID" value="MFC7304419.1"/>
    <property type="molecule type" value="Genomic_DNA"/>
</dbReference>
<dbReference type="CDD" id="cd08899">
    <property type="entry name" value="SRPBCC_CalC_Aha1-like_6"/>
    <property type="match status" value="1"/>
</dbReference>
<dbReference type="Gene3D" id="3.30.530.20">
    <property type="match status" value="2"/>
</dbReference>
<comment type="similarity">
    <text evidence="1">Belongs to the AHA1 family.</text>
</comment>
<comment type="caution">
    <text evidence="3">The sequence shown here is derived from an EMBL/GenBank/DDBJ whole genome shotgun (WGS) entry which is preliminary data.</text>
</comment>
<reference evidence="4" key="1">
    <citation type="journal article" date="2019" name="Int. J. Syst. Evol. Microbiol.">
        <title>The Global Catalogue of Microorganisms (GCM) 10K type strain sequencing project: providing services to taxonomists for standard genome sequencing and annotation.</title>
        <authorList>
            <consortium name="The Broad Institute Genomics Platform"/>
            <consortium name="The Broad Institute Genome Sequencing Center for Infectious Disease"/>
            <person name="Wu L."/>
            <person name="Ma J."/>
        </authorList>
    </citation>
    <scope>NUCLEOTIDE SEQUENCE [LARGE SCALE GENOMIC DNA]</scope>
    <source>
        <strain evidence="4">SYNS20</strain>
    </source>
</reference>